<dbReference type="InterPro" id="IPR001503">
    <property type="entry name" value="Glyco_trans_10"/>
</dbReference>
<keyword evidence="22" id="KW-1185">Reference proteome</keyword>
<evidence type="ECO:0000256" key="1">
    <source>
        <dbReference type="ARBA" id="ARBA00004447"/>
    </source>
</evidence>
<keyword evidence="10" id="KW-0443">Lipid metabolism</keyword>
<comment type="catalytic activity">
    <reaction evidence="13">
        <text>a beta-D-galactosyl-(1-&gt;4)-N-acetyl-beta-D-glucosaminyl derivative + GDP-beta-L-fucose = a beta-D-galactosyl-(1-&gt;4)-[alpha-L-fucosyl-(1-&gt;3)]-N-acetyl-beta-D-glucosaminyl derivative + GDP + H(+)</text>
        <dbReference type="Rhea" id="RHEA:14257"/>
        <dbReference type="ChEBI" id="CHEBI:15378"/>
        <dbReference type="ChEBI" id="CHEBI:57273"/>
        <dbReference type="ChEBI" id="CHEBI:58189"/>
        <dbReference type="ChEBI" id="CHEBI:133507"/>
        <dbReference type="ChEBI" id="CHEBI:137941"/>
        <dbReference type="EC" id="2.4.1.152"/>
    </reaction>
    <physiologicalReaction direction="left-to-right" evidence="13">
        <dbReference type="Rhea" id="RHEA:14258"/>
    </physiologicalReaction>
</comment>
<dbReference type="PANTHER" id="PTHR11929">
    <property type="entry name" value="ALPHA- 1,3 -FUCOSYLTRANSFERASE"/>
    <property type="match status" value="1"/>
</dbReference>
<evidence type="ECO:0000256" key="6">
    <source>
        <dbReference type="ARBA" id="ARBA00022692"/>
    </source>
</evidence>
<evidence type="ECO:0000313" key="22">
    <source>
        <dbReference type="Proteomes" id="UP001652642"/>
    </source>
</evidence>
<evidence type="ECO:0000256" key="9">
    <source>
        <dbReference type="ARBA" id="ARBA00023034"/>
    </source>
</evidence>
<evidence type="ECO:0000256" key="16">
    <source>
        <dbReference type="ARBA" id="ARBA00036468"/>
    </source>
</evidence>
<comment type="subcellular location">
    <subcellularLocation>
        <location evidence="1 19">Golgi apparatus</location>
        <location evidence="1 19">Golgi stack membrane</location>
        <topology evidence="1 19">Single-pass type II membrane protein</topology>
    </subcellularLocation>
</comment>
<keyword evidence="12" id="KW-0325">Glycoprotein</keyword>
<dbReference type="Pfam" id="PF00852">
    <property type="entry name" value="Glyco_transf_10"/>
    <property type="match status" value="1"/>
</dbReference>
<evidence type="ECO:0000256" key="7">
    <source>
        <dbReference type="ARBA" id="ARBA00022968"/>
    </source>
</evidence>
<evidence type="ECO:0000259" key="21">
    <source>
        <dbReference type="Pfam" id="PF17039"/>
    </source>
</evidence>
<keyword evidence="7" id="KW-0735">Signal-anchor</keyword>
<organism evidence="22 23">
    <name type="scientific">Pogona vitticeps</name>
    <name type="common">central bearded dragon</name>
    <dbReference type="NCBI Taxonomy" id="103695"/>
    <lineage>
        <taxon>Eukaryota</taxon>
        <taxon>Metazoa</taxon>
        <taxon>Chordata</taxon>
        <taxon>Craniata</taxon>
        <taxon>Vertebrata</taxon>
        <taxon>Euteleostomi</taxon>
        <taxon>Lepidosauria</taxon>
        <taxon>Squamata</taxon>
        <taxon>Bifurcata</taxon>
        <taxon>Unidentata</taxon>
        <taxon>Episquamata</taxon>
        <taxon>Toxicofera</taxon>
        <taxon>Iguania</taxon>
        <taxon>Acrodonta</taxon>
        <taxon>Agamidae</taxon>
        <taxon>Amphibolurinae</taxon>
        <taxon>Pogona</taxon>
    </lineage>
</organism>
<keyword evidence="6 19" id="KW-0812">Transmembrane</keyword>
<dbReference type="InterPro" id="IPR031481">
    <property type="entry name" value="Glyco_tran_10_N"/>
</dbReference>
<evidence type="ECO:0000256" key="15">
    <source>
        <dbReference type="ARBA" id="ARBA00036273"/>
    </source>
</evidence>
<dbReference type="PANTHER" id="PTHR11929:SF11">
    <property type="entry name" value="4-GALACTOSYL-N-ACETYLGLUCOSAMINIDE 3-ALPHA-L-FUCOSYLTRANSFERASE FUT5"/>
    <property type="match status" value="1"/>
</dbReference>
<comment type="similarity">
    <text evidence="3 19">Belongs to the glycosyltransferase 10 family.</text>
</comment>
<dbReference type="RefSeq" id="XP_020636917.2">
    <property type="nucleotide sequence ID" value="XM_020781258.2"/>
</dbReference>
<dbReference type="GO" id="GO:0017060">
    <property type="term" value="F:3-galactosyl-N-acetylglucosaminide 4-alpha-L-fucosyltransferase activity"/>
    <property type="evidence" value="ECO:0007669"/>
    <property type="project" value="UniProtKB-EC"/>
</dbReference>
<evidence type="ECO:0000256" key="8">
    <source>
        <dbReference type="ARBA" id="ARBA00022989"/>
    </source>
</evidence>
<feature type="domain" description="Fucosyltransferase N-terminal" evidence="21">
    <location>
        <begin position="69"/>
        <end position="175"/>
    </location>
</feature>
<name>A0A6J0SKL4_9SAUR</name>
<protein>
    <recommendedName>
        <fullName evidence="19">Fucosyltransferase</fullName>
        <ecNumber evidence="19">2.4.1.-</ecNumber>
    </recommendedName>
</protein>
<dbReference type="SUPFAM" id="SSF53756">
    <property type="entry name" value="UDP-Glycosyltransferase/glycogen phosphorylase"/>
    <property type="match status" value="1"/>
</dbReference>
<dbReference type="InParanoid" id="A0A6J0SKL4"/>
<dbReference type="InterPro" id="IPR038577">
    <property type="entry name" value="GT10-like_C_sf"/>
</dbReference>
<evidence type="ECO:0000313" key="23">
    <source>
        <dbReference type="RefSeq" id="XP_020636917.2"/>
    </source>
</evidence>
<dbReference type="InterPro" id="IPR055270">
    <property type="entry name" value="Glyco_tran_10_C"/>
</dbReference>
<accession>A0A6J0SKL4</accession>
<dbReference type="UniPathway" id="UPA00378"/>
<keyword evidence="4 19" id="KW-0328">Glycosyltransferase</keyword>
<dbReference type="KEGG" id="pvt:110072709"/>
<comment type="catalytic activity">
    <reaction evidence="17">
        <text>an N-acetyl-alpha-neuraminyl-(2-&gt;3)-beta-D-galactosyl-(1-&gt;4)-N-acetyl-beta-D-glucosaminyl derivative + GDP-beta-L-fucose = an alpha-Neu5Ac-(2-&gt;3)-beta-D-Gal-(1-&gt;4)-[alpha-L-Fuc-(1-&gt;3)]-beta-D-GlcNAc derivative + GDP + H(+)</text>
        <dbReference type="Rhea" id="RHEA:56076"/>
        <dbReference type="ChEBI" id="CHEBI:15378"/>
        <dbReference type="ChEBI" id="CHEBI:57273"/>
        <dbReference type="ChEBI" id="CHEBI:58189"/>
        <dbReference type="ChEBI" id="CHEBI:136545"/>
        <dbReference type="ChEBI" id="CHEBI:139509"/>
    </reaction>
    <physiologicalReaction direction="left-to-right" evidence="17">
        <dbReference type="Rhea" id="RHEA:56077"/>
    </physiologicalReaction>
</comment>
<feature type="domain" description="Fucosyltransferase C-terminal" evidence="20">
    <location>
        <begin position="189"/>
        <end position="365"/>
    </location>
</feature>
<dbReference type="Proteomes" id="UP001652642">
    <property type="component" value="Chromosome 7"/>
</dbReference>
<comment type="pathway">
    <text evidence="2">Protein modification; protein glycosylation.</text>
</comment>
<dbReference type="OrthoDB" id="427096at2759"/>
<dbReference type="AlphaFoldDB" id="A0A6J0SKL4"/>
<sequence>MDSKAEGRQNPVPRKLLAFLLLQVLFATALFSYVRQSSGSGSPTSPSCPETPLQETAILRPPAPQLSSNLTILLWTWPYGIHVPFENCFEVLGVPDCHFTVDRHWYPKADALLVHHYDVYLDARKLPQEPRPPFQRWVWYSPEPPSKHPVPDFMDNLFNFSMSYRRDSDIYAPYGWLEVLPQPQEVTVPPKSKLVAWVVSNWKPKYVQVRVKYYEELKKYIQVDLYGRGHSPLSGSQLLSTLSQYKFYLAFENSQHEDYISEKVWRNAFLSGAVPVVLGPSRKNYESHIPPDSFIHVDDFSSPRELAGFLQELDKNATQYESYFRWRSQLRSVNYKSWGYQFCKACQALQQKPAVYQTLPELSKWFK</sequence>
<comment type="catalytic activity">
    <reaction evidence="15">
        <text>a beta-D-galactosyl-(1-&gt;3)-N-acetyl-beta-D-glucosaminyl derivative + GDP-beta-L-fucose = a beta-D-galactosyl-(1-&gt;3)-[alpha-L-fucosyl-(1-&gt;4)]-N-acetyl-beta-D-glucosaminyl derivative + GDP + H(+)</text>
        <dbReference type="Rhea" id="RHEA:23628"/>
        <dbReference type="ChEBI" id="CHEBI:15378"/>
        <dbReference type="ChEBI" id="CHEBI:57273"/>
        <dbReference type="ChEBI" id="CHEBI:58189"/>
        <dbReference type="ChEBI" id="CHEBI:133506"/>
        <dbReference type="ChEBI" id="CHEBI:140304"/>
        <dbReference type="EC" id="2.4.1.65"/>
    </reaction>
    <physiologicalReaction direction="left-to-right" evidence="15">
        <dbReference type="Rhea" id="RHEA:23629"/>
    </physiologicalReaction>
</comment>
<dbReference type="GO" id="GO:0006629">
    <property type="term" value="P:lipid metabolic process"/>
    <property type="evidence" value="ECO:0007669"/>
    <property type="project" value="UniProtKB-KW"/>
</dbReference>
<evidence type="ECO:0000256" key="11">
    <source>
        <dbReference type="ARBA" id="ARBA00023136"/>
    </source>
</evidence>
<proteinExistence type="inferred from homology"/>
<keyword evidence="9 19" id="KW-0333">Golgi apparatus</keyword>
<evidence type="ECO:0000256" key="10">
    <source>
        <dbReference type="ARBA" id="ARBA00023098"/>
    </source>
</evidence>
<dbReference type="Gene3D" id="3.40.50.11660">
    <property type="entry name" value="Glycosyl transferase family 10, C-terminal domain"/>
    <property type="match status" value="1"/>
</dbReference>
<evidence type="ECO:0000259" key="20">
    <source>
        <dbReference type="Pfam" id="PF00852"/>
    </source>
</evidence>
<evidence type="ECO:0000256" key="2">
    <source>
        <dbReference type="ARBA" id="ARBA00004922"/>
    </source>
</evidence>
<dbReference type="Pfam" id="PF17039">
    <property type="entry name" value="Glyco_tran_10_N"/>
    <property type="match status" value="1"/>
</dbReference>
<evidence type="ECO:0000256" key="14">
    <source>
        <dbReference type="ARBA" id="ARBA00036052"/>
    </source>
</evidence>
<evidence type="ECO:0000256" key="18">
    <source>
        <dbReference type="ARBA" id="ARBA00036928"/>
    </source>
</evidence>
<evidence type="ECO:0000256" key="17">
    <source>
        <dbReference type="ARBA" id="ARBA00036481"/>
    </source>
</evidence>
<reference evidence="23" key="1">
    <citation type="submission" date="2025-08" db="UniProtKB">
        <authorList>
            <consortium name="RefSeq"/>
        </authorList>
    </citation>
    <scope>IDENTIFICATION</scope>
</reference>
<evidence type="ECO:0000256" key="13">
    <source>
        <dbReference type="ARBA" id="ARBA00029329"/>
    </source>
</evidence>
<gene>
    <name evidence="23" type="primary">LOC110072709</name>
</gene>
<dbReference type="GO" id="GO:0032580">
    <property type="term" value="C:Golgi cisterna membrane"/>
    <property type="evidence" value="ECO:0007669"/>
    <property type="project" value="UniProtKB-SubCell"/>
</dbReference>
<comment type="catalytic activity">
    <reaction evidence="16">
        <text>an alpha-Neu5Ac-(2-&gt;3)-beta-D-Gal-(1-&gt;3)-D-GlcNAc derivative + GDP-beta-L-fucose = an alpha-Neu5Ac-(2-&gt;3)-beta-D-Gal-(1-&gt;3)-[alpha-L-Fuc-(1-&gt;4)]-beta-D-GlcNAc derivative + GDP + H(+)</text>
        <dbReference type="Rhea" id="RHEA:62904"/>
        <dbReference type="ChEBI" id="CHEBI:15378"/>
        <dbReference type="ChEBI" id="CHEBI:57273"/>
        <dbReference type="ChEBI" id="CHEBI:58189"/>
        <dbReference type="ChEBI" id="CHEBI:146021"/>
        <dbReference type="ChEBI" id="CHEBI:146022"/>
    </reaction>
    <physiologicalReaction direction="left-to-right" evidence="16">
        <dbReference type="Rhea" id="RHEA:62905"/>
    </physiologicalReaction>
</comment>
<dbReference type="GO" id="GO:0017083">
    <property type="term" value="F:4-galactosyl-N-acetylglucosaminide 3-alpha-L-fucosyltransferase activity"/>
    <property type="evidence" value="ECO:0007669"/>
    <property type="project" value="UniProtKB-EC"/>
</dbReference>
<keyword evidence="8" id="KW-1133">Transmembrane helix</keyword>
<evidence type="ECO:0000256" key="4">
    <source>
        <dbReference type="ARBA" id="ARBA00022676"/>
    </source>
</evidence>
<evidence type="ECO:0000256" key="3">
    <source>
        <dbReference type="ARBA" id="ARBA00008919"/>
    </source>
</evidence>
<dbReference type="EC" id="2.4.1.-" evidence="19"/>
<evidence type="ECO:0000256" key="19">
    <source>
        <dbReference type="RuleBase" id="RU003832"/>
    </source>
</evidence>
<comment type="catalytic activity">
    <reaction evidence="14">
        <text>an alpha-Neu5Ac-(2-&gt;3)-beta-D-Gal-(1-&gt;4)-beta-D-GlcNAc-(1-&gt;3)-beta-D-Gal-(1-&gt;4)-[alpha-L-Fuc-(1-&gt;3)]-beta-D-GlcNAc derivative + GDP-beta-L-fucose = an alpha-Neu5Ac-(2-&gt;3)-beta-D-Gal-(1-&gt;4)-[alpha-L-Fuc-(1-&gt;3)]-beta-D-GlcNAc-(1-&gt;3)-beta-D-Gal-(1-&gt;4)-[alpha-L-Fuc-(1-&gt;3)]-beta-D-GlcNAc derivative + GDP + H(+)</text>
        <dbReference type="Rhea" id="RHEA:52864"/>
        <dbReference type="ChEBI" id="CHEBI:15378"/>
        <dbReference type="ChEBI" id="CHEBI:57273"/>
        <dbReference type="ChEBI" id="CHEBI:58189"/>
        <dbReference type="ChEBI" id="CHEBI:145342"/>
        <dbReference type="ChEBI" id="CHEBI:145343"/>
    </reaction>
    <physiologicalReaction direction="left-to-right" evidence="14">
        <dbReference type="Rhea" id="RHEA:52865"/>
    </physiologicalReaction>
</comment>
<evidence type="ECO:0000256" key="5">
    <source>
        <dbReference type="ARBA" id="ARBA00022679"/>
    </source>
</evidence>
<comment type="catalytic activity">
    <reaction evidence="18">
        <text>beta-D-galactosyl-(1-&gt;4)-N-acetyl-D-glucosamine + GDP-beta-L-fucose = beta-D-galactosyl-(1-&gt;4)-[alpha-L-fucosyl-(1-&gt;3)]-N-acetyl-D-glucosamine + GDP + H(+)</text>
        <dbReference type="Rhea" id="RHEA:62824"/>
        <dbReference type="ChEBI" id="CHEBI:15378"/>
        <dbReference type="ChEBI" id="CHEBI:57273"/>
        <dbReference type="ChEBI" id="CHEBI:58189"/>
        <dbReference type="ChEBI" id="CHEBI:60152"/>
        <dbReference type="ChEBI" id="CHEBI:62287"/>
    </reaction>
    <physiologicalReaction direction="left-to-right" evidence="18">
        <dbReference type="Rhea" id="RHEA:62825"/>
    </physiologicalReaction>
</comment>
<evidence type="ECO:0000256" key="12">
    <source>
        <dbReference type="ARBA" id="ARBA00023180"/>
    </source>
</evidence>
<dbReference type="GeneID" id="110072709"/>
<keyword evidence="11" id="KW-0472">Membrane</keyword>
<keyword evidence="5 19" id="KW-0808">Transferase</keyword>